<dbReference type="GeneID" id="98142251"/>
<name>A0ABR4L9H6_9EURO</name>
<evidence type="ECO:0000313" key="2">
    <source>
        <dbReference type="EMBL" id="KAL2861188.1"/>
    </source>
</evidence>
<dbReference type="Proteomes" id="UP001610432">
    <property type="component" value="Unassembled WGS sequence"/>
</dbReference>
<organism evidence="2 3">
    <name type="scientific">Aspergillus lucknowensis</name>
    <dbReference type="NCBI Taxonomy" id="176173"/>
    <lineage>
        <taxon>Eukaryota</taxon>
        <taxon>Fungi</taxon>
        <taxon>Dikarya</taxon>
        <taxon>Ascomycota</taxon>
        <taxon>Pezizomycotina</taxon>
        <taxon>Eurotiomycetes</taxon>
        <taxon>Eurotiomycetidae</taxon>
        <taxon>Eurotiales</taxon>
        <taxon>Aspergillaceae</taxon>
        <taxon>Aspergillus</taxon>
        <taxon>Aspergillus subgen. Nidulantes</taxon>
    </lineage>
</organism>
<reference evidence="2 3" key="1">
    <citation type="submission" date="2024-07" db="EMBL/GenBank/DDBJ databases">
        <title>Section-level genome sequencing and comparative genomics of Aspergillus sections Usti and Cavernicolus.</title>
        <authorList>
            <consortium name="Lawrence Berkeley National Laboratory"/>
            <person name="Nybo J.L."/>
            <person name="Vesth T.C."/>
            <person name="Theobald S."/>
            <person name="Frisvad J.C."/>
            <person name="Larsen T.O."/>
            <person name="Kjaerboelling I."/>
            <person name="Rothschild-Mancinelli K."/>
            <person name="Lyhne E.K."/>
            <person name="Kogle M.E."/>
            <person name="Barry K."/>
            <person name="Clum A."/>
            <person name="Na H."/>
            <person name="Ledsgaard L."/>
            <person name="Lin J."/>
            <person name="Lipzen A."/>
            <person name="Kuo A."/>
            <person name="Riley R."/>
            <person name="Mondo S."/>
            <person name="Labutti K."/>
            <person name="Haridas S."/>
            <person name="Pangalinan J."/>
            <person name="Salamov A.A."/>
            <person name="Simmons B.A."/>
            <person name="Magnuson J.K."/>
            <person name="Chen J."/>
            <person name="Drula E."/>
            <person name="Henrissat B."/>
            <person name="Wiebenga A."/>
            <person name="Lubbers R.J."/>
            <person name="Gomes A.C."/>
            <person name="Macurrencykelacurrency M.R."/>
            <person name="Stajich J."/>
            <person name="Grigoriev I.V."/>
            <person name="Mortensen U.H."/>
            <person name="De Vries R.P."/>
            <person name="Baker S.E."/>
            <person name="Andersen M.R."/>
        </authorList>
    </citation>
    <scope>NUCLEOTIDE SEQUENCE [LARGE SCALE GENOMIC DNA]</scope>
    <source>
        <strain evidence="2 3">CBS 449.75</strain>
    </source>
</reference>
<sequence>MDAYPGRTRTLRREETTPAHFPSSKVNPEIPIAVRLTRHNRISAAARHLLRRLTRHEPPISSVSVGGRAKSFTQGPIKFPPKNPVETRQAKNPRTRLSQLYCCVGVGAAEEAQPARFVSTLESAGTYRPRCWGPVFPRSEPFLLQMPLIPALLSIPTVQHRVCLDDGGVVVAGFGHSGRVMDGFRSY</sequence>
<gene>
    <name evidence="2" type="ORF">BJX67DRAFT_313294</name>
</gene>
<feature type="region of interest" description="Disordered" evidence="1">
    <location>
        <begin position="61"/>
        <end position="90"/>
    </location>
</feature>
<accession>A0ABR4L9H6</accession>
<protein>
    <submittedName>
        <fullName evidence="2">Uncharacterized protein</fullName>
    </submittedName>
</protein>
<feature type="region of interest" description="Disordered" evidence="1">
    <location>
        <begin position="1"/>
        <end position="26"/>
    </location>
</feature>
<keyword evidence="3" id="KW-1185">Reference proteome</keyword>
<evidence type="ECO:0000313" key="3">
    <source>
        <dbReference type="Proteomes" id="UP001610432"/>
    </source>
</evidence>
<comment type="caution">
    <text evidence="2">The sequence shown here is derived from an EMBL/GenBank/DDBJ whole genome shotgun (WGS) entry which is preliminary data.</text>
</comment>
<proteinExistence type="predicted"/>
<evidence type="ECO:0000256" key="1">
    <source>
        <dbReference type="SAM" id="MobiDB-lite"/>
    </source>
</evidence>
<dbReference type="EMBL" id="JBFXLQ010000073">
    <property type="protein sequence ID" value="KAL2861188.1"/>
    <property type="molecule type" value="Genomic_DNA"/>
</dbReference>
<dbReference type="RefSeq" id="XP_070881082.1">
    <property type="nucleotide sequence ID" value="XM_071027179.1"/>
</dbReference>